<name>A0AA41R0F1_9MICO</name>
<accession>A0AA41R0F1</accession>
<sequence>MNWDLAHRPRDTSEPTTVTVDAPSSLAAIEKLRASIPADHLVLYVRVAA</sequence>
<organism evidence="1 2">
    <name type="scientific">Cryobacterium zhongshanensis</name>
    <dbReference type="NCBI Taxonomy" id="2928153"/>
    <lineage>
        <taxon>Bacteria</taxon>
        <taxon>Bacillati</taxon>
        <taxon>Actinomycetota</taxon>
        <taxon>Actinomycetes</taxon>
        <taxon>Micrococcales</taxon>
        <taxon>Microbacteriaceae</taxon>
        <taxon>Cryobacterium</taxon>
    </lineage>
</organism>
<keyword evidence="2" id="KW-1185">Reference proteome</keyword>
<dbReference type="EMBL" id="JALGAR010000006">
    <property type="protein sequence ID" value="MCI4659743.1"/>
    <property type="molecule type" value="Genomic_DNA"/>
</dbReference>
<gene>
    <name evidence="1" type="ORF">MQH31_18205</name>
</gene>
<comment type="caution">
    <text evidence="1">The sequence shown here is derived from an EMBL/GenBank/DDBJ whole genome shotgun (WGS) entry which is preliminary data.</text>
</comment>
<dbReference type="AlphaFoldDB" id="A0AA41R0F1"/>
<dbReference type="Proteomes" id="UP001165341">
    <property type="component" value="Unassembled WGS sequence"/>
</dbReference>
<dbReference type="RefSeq" id="WP_243013234.1">
    <property type="nucleotide sequence ID" value="NZ_JALGAR010000006.1"/>
</dbReference>
<proteinExistence type="predicted"/>
<reference evidence="1" key="1">
    <citation type="submission" date="2022-03" db="EMBL/GenBank/DDBJ databases">
        <title>Cryobacterium sp. nov. strain ZS14-85, isolated from Antarctic soil.</title>
        <authorList>
            <person name="Li J."/>
            <person name="Niu G."/>
        </authorList>
    </citation>
    <scope>NUCLEOTIDE SEQUENCE</scope>
    <source>
        <strain evidence="1">ZS14-85</strain>
    </source>
</reference>
<evidence type="ECO:0000313" key="1">
    <source>
        <dbReference type="EMBL" id="MCI4659743.1"/>
    </source>
</evidence>
<evidence type="ECO:0000313" key="2">
    <source>
        <dbReference type="Proteomes" id="UP001165341"/>
    </source>
</evidence>
<protein>
    <submittedName>
        <fullName evidence="1">Uncharacterized protein</fullName>
    </submittedName>
</protein>